<protein>
    <submittedName>
        <fullName evidence="1">Uncharacterized protein</fullName>
    </submittedName>
</protein>
<dbReference type="AlphaFoldDB" id="A2EYC7"/>
<dbReference type="KEGG" id="tva:4760191"/>
<sequence>MQIVVWVNQILAYCFTKSNQNEEFFTNAINMYIDIIGRLDKTEKESDFFMKIFLIQLSTAFDHAKLLVGNIERLICVISSYIPYDDNLKDKELATVYIQFCIGGARKFKEQNETDAVKLLLQTAFNLLSLRNLWKEEEIRPYKQKIQEFKEIKCYLLQFFDNCYKNYLESKSGLTPELMFFKSLIDDCEDDSIKRKAFSYVVRNEKTYHGLTNNVSVDKWQTNFIKELFYQLYPLDIFQKQGQVLNNDIFDLLYYGEAEKTNDLEEHAKNIIRNAIKNEPIVVLKSLNVIGSFLLSHIDFTISISHEFVQLGSIPNLEQLDIQWLLVIYNMLIQLDSLTEEDYALVTKYIDSFNISNNNIDTSIARCFVSLFDPKGLSHFTTIEFLMKNCSPADKPLAEFYLALITHLMSEDKYKHNFTLDKSLWNLFVDPQKQTLNVIIIAALLYIATSTNYFAENSEDACELLKIIETNIEISKSSGQNDVKRLEIIDFLNILRTAILCGNDYTPDFETPPNEEVEHYATSKYIVSIVGRNKLVIRHPLGATTFMIYDQGESEIESPQTMELPSDTEEVKSDEISTKSDDLDMNDPFTQKILNLNSMFQDNSEFIPYKPPPDPINASDVYSFLVDIGFLNYGSSEFVKRLNADDPSLKDLFQSKFQCEINCGVLQVNQDDNKSDVGYHCRSNKMILELLKDLSNNDNLENPKFTTPLVEIDYLAPFGAVSPKKNVGDSCTVILLNEDDSVIVNSYAEKFMFLIMVKPRGDFYELELVNKKYDYFTPFIPTKKEKYLPWFIKKSCLGKFVALLTIIQQFKNEAKKPAFMSLMMDRSDRIYSMFNKLNSSYGLSIFAKLRSSE</sequence>
<proteinExistence type="predicted"/>
<evidence type="ECO:0000313" key="1">
    <source>
        <dbReference type="EMBL" id="EAY02354.1"/>
    </source>
</evidence>
<reference evidence="1" key="1">
    <citation type="submission" date="2006-10" db="EMBL/GenBank/DDBJ databases">
        <authorList>
            <person name="Amadeo P."/>
            <person name="Zhao Q."/>
            <person name="Wortman J."/>
            <person name="Fraser-Liggett C."/>
            <person name="Carlton J."/>
        </authorList>
    </citation>
    <scope>NUCLEOTIDE SEQUENCE</scope>
    <source>
        <strain evidence="1">G3</strain>
    </source>
</reference>
<accession>A2EYC7</accession>
<dbReference type="EMBL" id="DS113539">
    <property type="protein sequence ID" value="EAY02354.1"/>
    <property type="molecule type" value="Genomic_DNA"/>
</dbReference>
<reference evidence="1" key="2">
    <citation type="journal article" date="2007" name="Science">
        <title>Draft genome sequence of the sexually transmitted pathogen Trichomonas vaginalis.</title>
        <authorList>
            <person name="Carlton J.M."/>
            <person name="Hirt R.P."/>
            <person name="Silva J.C."/>
            <person name="Delcher A.L."/>
            <person name="Schatz M."/>
            <person name="Zhao Q."/>
            <person name="Wortman J.R."/>
            <person name="Bidwell S.L."/>
            <person name="Alsmark U.C.M."/>
            <person name="Besteiro S."/>
            <person name="Sicheritz-Ponten T."/>
            <person name="Noel C.J."/>
            <person name="Dacks J.B."/>
            <person name="Foster P.G."/>
            <person name="Simillion C."/>
            <person name="Van de Peer Y."/>
            <person name="Miranda-Saavedra D."/>
            <person name="Barton G.J."/>
            <person name="Westrop G.D."/>
            <person name="Mueller S."/>
            <person name="Dessi D."/>
            <person name="Fiori P.L."/>
            <person name="Ren Q."/>
            <person name="Paulsen I."/>
            <person name="Zhang H."/>
            <person name="Bastida-Corcuera F.D."/>
            <person name="Simoes-Barbosa A."/>
            <person name="Brown M.T."/>
            <person name="Hayes R.D."/>
            <person name="Mukherjee M."/>
            <person name="Okumura C.Y."/>
            <person name="Schneider R."/>
            <person name="Smith A.J."/>
            <person name="Vanacova S."/>
            <person name="Villalvazo M."/>
            <person name="Haas B.J."/>
            <person name="Pertea M."/>
            <person name="Feldblyum T.V."/>
            <person name="Utterback T.R."/>
            <person name="Shu C.L."/>
            <person name="Osoegawa K."/>
            <person name="de Jong P.J."/>
            <person name="Hrdy I."/>
            <person name="Horvathova L."/>
            <person name="Zubacova Z."/>
            <person name="Dolezal P."/>
            <person name="Malik S.B."/>
            <person name="Logsdon J.M. Jr."/>
            <person name="Henze K."/>
            <person name="Gupta A."/>
            <person name="Wang C.C."/>
            <person name="Dunne R.L."/>
            <person name="Upcroft J.A."/>
            <person name="Upcroft P."/>
            <person name="White O."/>
            <person name="Salzberg S.L."/>
            <person name="Tang P."/>
            <person name="Chiu C.-H."/>
            <person name="Lee Y.-S."/>
            <person name="Embley T.M."/>
            <person name="Coombs G.H."/>
            <person name="Mottram J.C."/>
            <person name="Tachezy J."/>
            <person name="Fraser-Liggett C.M."/>
            <person name="Johnson P.J."/>
        </authorList>
    </citation>
    <scope>NUCLEOTIDE SEQUENCE [LARGE SCALE GENOMIC DNA]</scope>
    <source>
        <strain evidence="1">G3</strain>
    </source>
</reference>
<name>A2EYC7_TRIV3</name>
<organism evidence="1 2">
    <name type="scientific">Trichomonas vaginalis (strain ATCC PRA-98 / G3)</name>
    <dbReference type="NCBI Taxonomy" id="412133"/>
    <lineage>
        <taxon>Eukaryota</taxon>
        <taxon>Metamonada</taxon>
        <taxon>Parabasalia</taxon>
        <taxon>Trichomonadida</taxon>
        <taxon>Trichomonadidae</taxon>
        <taxon>Trichomonas</taxon>
    </lineage>
</organism>
<dbReference type="VEuPathDB" id="TrichDB:TVAGG3_0774220"/>
<dbReference type="InParanoid" id="A2EYC7"/>
<dbReference type="RefSeq" id="XP_001330621.1">
    <property type="nucleotide sequence ID" value="XM_001330585.1"/>
</dbReference>
<gene>
    <name evidence="1" type="ORF">TVAG_054520</name>
</gene>
<evidence type="ECO:0000313" key="2">
    <source>
        <dbReference type="Proteomes" id="UP000001542"/>
    </source>
</evidence>
<keyword evidence="2" id="KW-1185">Reference proteome</keyword>
<dbReference type="VEuPathDB" id="TrichDB:TVAG_054520"/>
<dbReference type="Proteomes" id="UP000001542">
    <property type="component" value="Unassembled WGS sequence"/>
</dbReference>